<evidence type="ECO:0000256" key="1">
    <source>
        <dbReference type="ARBA" id="ARBA00010617"/>
    </source>
</evidence>
<organism evidence="7">
    <name type="scientific">freshwater metagenome</name>
    <dbReference type="NCBI Taxonomy" id="449393"/>
    <lineage>
        <taxon>unclassified sequences</taxon>
        <taxon>metagenomes</taxon>
        <taxon>ecological metagenomes</taxon>
    </lineage>
</organism>
<keyword evidence="5" id="KW-0408">Iron</keyword>
<dbReference type="InterPro" id="IPR017972">
    <property type="entry name" value="Cyt_P450_CS"/>
</dbReference>
<keyword evidence="6" id="KW-0503">Monooxygenase</keyword>
<dbReference type="GO" id="GO:0004497">
    <property type="term" value="F:monooxygenase activity"/>
    <property type="evidence" value="ECO:0007669"/>
    <property type="project" value="UniProtKB-KW"/>
</dbReference>
<keyword evidence="4" id="KW-0560">Oxidoreductase</keyword>
<dbReference type="PRINTS" id="PR00385">
    <property type="entry name" value="P450"/>
</dbReference>
<dbReference type="InterPro" id="IPR001128">
    <property type="entry name" value="Cyt_P450"/>
</dbReference>
<evidence type="ECO:0000256" key="6">
    <source>
        <dbReference type="ARBA" id="ARBA00023033"/>
    </source>
</evidence>
<dbReference type="InterPro" id="IPR002397">
    <property type="entry name" value="Cyt_P450_B"/>
</dbReference>
<evidence type="ECO:0000256" key="2">
    <source>
        <dbReference type="ARBA" id="ARBA00022617"/>
    </source>
</evidence>
<dbReference type="FunFam" id="1.10.630.10:FF:000018">
    <property type="entry name" value="Cytochrome P450 monooxygenase"/>
    <property type="match status" value="1"/>
</dbReference>
<evidence type="ECO:0000256" key="5">
    <source>
        <dbReference type="ARBA" id="ARBA00023004"/>
    </source>
</evidence>
<evidence type="ECO:0000256" key="4">
    <source>
        <dbReference type="ARBA" id="ARBA00023002"/>
    </source>
</evidence>
<evidence type="ECO:0000256" key="3">
    <source>
        <dbReference type="ARBA" id="ARBA00022723"/>
    </source>
</evidence>
<dbReference type="PRINTS" id="PR00359">
    <property type="entry name" value="BP450"/>
</dbReference>
<proteinExistence type="inferred from homology"/>
<dbReference type="Pfam" id="PF00067">
    <property type="entry name" value="p450"/>
    <property type="match status" value="1"/>
</dbReference>
<protein>
    <submittedName>
        <fullName evidence="7">Unannotated protein</fullName>
    </submittedName>
</protein>
<dbReference type="GO" id="GO:0005506">
    <property type="term" value="F:iron ion binding"/>
    <property type="evidence" value="ECO:0007669"/>
    <property type="project" value="InterPro"/>
</dbReference>
<dbReference type="Gene3D" id="1.10.630.10">
    <property type="entry name" value="Cytochrome P450"/>
    <property type="match status" value="1"/>
</dbReference>
<keyword evidence="2" id="KW-0349">Heme</keyword>
<sequence length="400" mass="44390">MTSIYGPVTDWATDFDHADPEYNANAPEIWAQLREQCPVAHTDRYNGTWLPVTHELVTQIAYDTEHFTSRSVVVSPFMPIAQSPIGNAPPISSDPPFHHEARRLLLPAFSPKVIEPLEKDIRELCRRLLADMGDADVVDAAVQYAQHIPVNVIALMLGFPLEDADLFRGFVHDVLEGVNIDMEQRIMAFGRLAAYLDEQIASHVANPRDDLTSFLLNAEIGGEPLTEGHVRGSMVLLLVAGIDTTWSAIGSSLMHIAATPADRERLLAEPELIPTAIEELLRAYAPVTMARMVKEDVEIGGCPMKVDEWVLLPFPAANVDPLAFDRADEVLIDREENRHAAFGLGIHRCLGSNLARLELRIAVEEFLAHFPNFELADADAITWSVGQVRGPRQLPVRIIR</sequence>
<dbReference type="SUPFAM" id="SSF48264">
    <property type="entry name" value="Cytochrome P450"/>
    <property type="match status" value="1"/>
</dbReference>
<dbReference type="PROSITE" id="PS00086">
    <property type="entry name" value="CYTOCHROME_P450"/>
    <property type="match status" value="1"/>
</dbReference>
<dbReference type="PANTHER" id="PTHR46696">
    <property type="entry name" value="P450, PUTATIVE (EUROFUNG)-RELATED"/>
    <property type="match status" value="1"/>
</dbReference>
<accession>A0A6J6Y9C7</accession>
<reference evidence="7" key="1">
    <citation type="submission" date="2020-05" db="EMBL/GenBank/DDBJ databases">
        <authorList>
            <person name="Chiriac C."/>
            <person name="Salcher M."/>
            <person name="Ghai R."/>
            <person name="Kavagutti S V."/>
        </authorList>
    </citation>
    <scope>NUCLEOTIDE SEQUENCE</scope>
</reference>
<comment type="similarity">
    <text evidence="1">Belongs to the cytochrome P450 family.</text>
</comment>
<gene>
    <name evidence="7" type="ORF">UFOPK2992_01082</name>
</gene>
<dbReference type="AlphaFoldDB" id="A0A6J6Y9C7"/>
<evidence type="ECO:0000313" key="7">
    <source>
        <dbReference type="EMBL" id="CAB4802257.1"/>
    </source>
</evidence>
<dbReference type="InterPro" id="IPR036396">
    <property type="entry name" value="Cyt_P450_sf"/>
</dbReference>
<dbReference type="PANTHER" id="PTHR46696:SF6">
    <property type="entry name" value="P450, PUTATIVE (EUROFUNG)-RELATED"/>
    <property type="match status" value="1"/>
</dbReference>
<keyword evidence="3" id="KW-0479">Metal-binding</keyword>
<dbReference type="EMBL" id="CAFAAI010000184">
    <property type="protein sequence ID" value="CAB4802257.1"/>
    <property type="molecule type" value="Genomic_DNA"/>
</dbReference>
<dbReference type="GO" id="GO:0016705">
    <property type="term" value="F:oxidoreductase activity, acting on paired donors, with incorporation or reduction of molecular oxygen"/>
    <property type="evidence" value="ECO:0007669"/>
    <property type="project" value="InterPro"/>
</dbReference>
<name>A0A6J6Y9C7_9ZZZZ</name>
<dbReference type="GO" id="GO:0020037">
    <property type="term" value="F:heme binding"/>
    <property type="evidence" value="ECO:0007669"/>
    <property type="project" value="InterPro"/>
</dbReference>